<keyword evidence="2 6" id="KW-0812">Transmembrane</keyword>
<keyword evidence="7" id="KW-1185">Reference proteome</keyword>
<feature type="region of interest" description="Disordered" evidence="5">
    <location>
        <begin position="108"/>
        <end position="127"/>
    </location>
</feature>
<dbReference type="STRING" id="1561998.A0A1I7TM63"/>
<evidence type="ECO:0000313" key="7">
    <source>
        <dbReference type="Proteomes" id="UP000095282"/>
    </source>
</evidence>
<dbReference type="InterPro" id="IPR036259">
    <property type="entry name" value="MFS_trans_sf"/>
</dbReference>
<evidence type="ECO:0000256" key="2">
    <source>
        <dbReference type="ARBA" id="ARBA00022692"/>
    </source>
</evidence>
<evidence type="ECO:0000313" key="8">
    <source>
        <dbReference type="WBParaSite" id="Csp11.Scaffold628.g7295.t1"/>
    </source>
</evidence>
<sequence length="127" mass="14026">MTFYGYTGVAFLIVNLIGTVFIEYTWDACYLCAVESMETACRASATGTCSLVARIGAILAPMLNYANLWWPPSVYLTVVLLGTINLIISYFFLVETKNVNLDNVHIDPSSEEGTPMIDEKPSQKADQ</sequence>
<feature type="transmembrane region" description="Helical" evidence="6">
    <location>
        <begin position="6"/>
        <end position="26"/>
    </location>
</feature>
<evidence type="ECO:0000256" key="1">
    <source>
        <dbReference type="ARBA" id="ARBA00004141"/>
    </source>
</evidence>
<dbReference type="Gene3D" id="1.20.1250.20">
    <property type="entry name" value="MFS general substrate transporter like domains"/>
    <property type="match status" value="1"/>
</dbReference>
<accession>A0A1I7TM63</accession>
<comment type="subcellular location">
    <subcellularLocation>
        <location evidence="1">Membrane</location>
        <topology evidence="1">Multi-pass membrane protein</topology>
    </subcellularLocation>
</comment>
<evidence type="ECO:0000256" key="5">
    <source>
        <dbReference type="SAM" id="MobiDB-lite"/>
    </source>
</evidence>
<dbReference type="eggNOG" id="KOG0255">
    <property type="taxonomic scope" value="Eukaryota"/>
</dbReference>
<dbReference type="SUPFAM" id="SSF103473">
    <property type="entry name" value="MFS general substrate transporter"/>
    <property type="match status" value="1"/>
</dbReference>
<dbReference type="GO" id="GO:0016020">
    <property type="term" value="C:membrane"/>
    <property type="evidence" value="ECO:0007669"/>
    <property type="project" value="UniProtKB-SubCell"/>
</dbReference>
<evidence type="ECO:0000256" key="3">
    <source>
        <dbReference type="ARBA" id="ARBA00022989"/>
    </source>
</evidence>
<dbReference type="Proteomes" id="UP000095282">
    <property type="component" value="Unplaced"/>
</dbReference>
<keyword evidence="4 6" id="KW-0472">Membrane</keyword>
<proteinExistence type="predicted"/>
<dbReference type="AlphaFoldDB" id="A0A1I7TM63"/>
<keyword evidence="3 6" id="KW-1133">Transmembrane helix</keyword>
<evidence type="ECO:0000256" key="6">
    <source>
        <dbReference type="SAM" id="Phobius"/>
    </source>
</evidence>
<name>A0A1I7TM63_9PELO</name>
<organism evidence="7 8">
    <name type="scientific">Caenorhabditis tropicalis</name>
    <dbReference type="NCBI Taxonomy" id="1561998"/>
    <lineage>
        <taxon>Eukaryota</taxon>
        <taxon>Metazoa</taxon>
        <taxon>Ecdysozoa</taxon>
        <taxon>Nematoda</taxon>
        <taxon>Chromadorea</taxon>
        <taxon>Rhabditida</taxon>
        <taxon>Rhabditina</taxon>
        <taxon>Rhabditomorpha</taxon>
        <taxon>Rhabditoidea</taxon>
        <taxon>Rhabditidae</taxon>
        <taxon>Peloderinae</taxon>
        <taxon>Caenorhabditis</taxon>
    </lineage>
</organism>
<dbReference type="PANTHER" id="PTHR24064">
    <property type="entry name" value="SOLUTE CARRIER FAMILY 22 MEMBER"/>
    <property type="match status" value="1"/>
</dbReference>
<protein>
    <submittedName>
        <fullName evidence="8">MFS domain-containing protein</fullName>
    </submittedName>
</protein>
<reference evidence="8" key="1">
    <citation type="submission" date="2016-11" db="UniProtKB">
        <authorList>
            <consortium name="WormBaseParasite"/>
        </authorList>
    </citation>
    <scope>IDENTIFICATION</scope>
</reference>
<dbReference type="WBParaSite" id="Csp11.Scaffold628.g7295.t1">
    <property type="protein sequence ID" value="Csp11.Scaffold628.g7295.t1"/>
    <property type="gene ID" value="Csp11.Scaffold628.g7295"/>
</dbReference>
<feature type="transmembrane region" description="Helical" evidence="6">
    <location>
        <begin position="74"/>
        <end position="93"/>
    </location>
</feature>
<evidence type="ECO:0000256" key="4">
    <source>
        <dbReference type="ARBA" id="ARBA00023136"/>
    </source>
</evidence>
<feature type="compositionally biased region" description="Basic and acidic residues" evidence="5">
    <location>
        <begin position="117"/>
        <end position="127"/>
    </location>
</feature>